<protein>
    <submittedName>
        <fullName evidence="2">Uncharacterized protein</fullName>
    </submittedName>
</protein>
<keyword evidence="3" id="KW-1185">Reference proteome</keyword>
<feature type="region of interest" description="Disordered" evidence="1">
    <location>
        <begin position="33"/>
        <end position="62"/>
    </location>
</feature>
<reference evidence="3" key="1">
    <citation type="journal article" date="2019" name="Int. J. Syst. Evol. Microbiol.">
        <title>The Global Catalogue of Microorganisms (GCM) 10K type strain sequencing project: providing services to taxonomists for standard genome sequencing and annotation.</title>
        <authorList>
            <consortium name="The Broad Institute Genomics Platform"/>
            <consortium name="The Broad Institute Genome Sequencing Center for Infectious Disease"/>
            <person name="Wu L."/>
            <person name="Ma J."/>
        </authorList>
    </citation>
    <scope>NUCLEOTIDE SEQUENCE [LARGE SCALE GENOMIC DNA]</scope>
    <source>
        <strain evidence="3">CGMCC 1.15353</strain>
    </source>
</reference>
<gene>
    <name evidence="2" type="ORF">GCM10011389_13150</name>
</gene>
<dbReference type="EMBL" id="BMIN01000004">
    <property type="protein sequence ID" value="GGD06970.1"/>
    <property type="molecule type" value="Genomic_DNA"/>
</dbReference>
<evidence type="ECO:0000313" key="3">
    <source>
        <dbReference type="Proteomes" id="UP000642571"/>
    </source>
</evidence>
<name>A0ABQ1PXT7_9BACI</name>
<evidence type="ECO:0000256" key="1">
    <source>
        <dbReference type="SAM" id="MobiDB-lite"/>
    </source>
</evidence>
<accession>A0ABQ1PXT7</accession>
<organism evidence="2 3">
    <name type="scientific">Pontibacillus salipaludis</name>
    <dbReference type="NCBI Taxonomy" id="1697394"/>
    <lineage>
        <taxon>Bacteria</taxon>
        <taxon>Bacillati</taxon>
        <taxon>Bacillota</taxon>
        <taxon>Bacilli</taxon>
        <taxon>Bacillales</taxon>
        <taxon>Bacillaceae</taxon>
        <taxon>Pontibacillus</taxon>
    </lineage>
</organism>
<proteinExistence type="predicted"/>
<dbReference type="Proteomes" id="UP000642571">
    <property type="component" value="Unassembled WGS sequence"/>
</dbReference>
<evidence type="ECO:0000313" key="2">
    <source>
        <dbReference type="EMBL" id="GGD06970.1"/>
    </source>
</evidence>
<comment type="caution">
    <text evidence="2">The sequence shown here is derived from an EMBL/GenBank/DDBJ whole genome shotgun (WGS) entry which is preliminary data.</text>
</comment>
<sequence length="62" mass="6609">MVIQEKGRIVEDSKLGHFTVCGAVTLISARAGLGTTRFPAPRRKASGPRESPSTLKRKGPSC</sequence>